<dbReference type="VEuPathDB" id="MicrosporidiaDB:A0H76_987"/>
<dbReference type="InterPro" id="IPR036397">
    <property type="entry name" value="RNaseH_sf"/>
</dbReference>
<organism evidence="1 2">
    <name type="scientific">Hepatospora eriocheir</name>
    <dbReference type="NCBI Taxonomy" id="1081669"/>
    <lineage>
        <taxon>Eukaryota</taxon>
        <taxon>Fungi</taxon>
        <taxon>Fungi incertae sedis</taxon>
        <taxon>Microsporidia</taxon>
        <taxon>Hepatosporidae</taxon>
        <taxon>Hepatospora</taxon>
    </lineage>
</organism>
<dbReference type="AlphaFoldDB" id="A0A1X0Q9M2"/>
<proteinExistence type="predicted"/>
<name>A0A1X0Q9M2_9MICR</name>
<dbReference type="VEuPathDB" id="MicrosporidiaDB:HERIO_1596"/>
<dbReference type="GO" id="GO:0003676">
    <property type="term" value="F:nucleic acid binding"/>
    <property type="evidence" value="ECO:0007669"/>
    <property type="project" value="InterPro"/>
</dbReference>
<dbReference type="Gene3D" id="3.30.420.10">
    <property type="entry name" value="Ribonuclease H-like superfamily/Ribonuclease H"/>
    <property type="match status" value="1"/>
</dbReference>
<gene>
    <name evidence="1" type="primary">TCB2</name>
    <name evidence="1" type="ORF">HERIO_1596</name>
</gene>
<comment type="caution">
    <text evidence="1">The sequence shown here is derived from an EMBL/GenBank/DDBJ whole genome shotgun (WGS) entry which is preliminary data.</text>
</comment>
<protein>
    <submittedName>
        <fullName evidence="1">TCB2</fullName>
    </submittedName>
</protein>
<dbReference type="EMBL" id="LVKB01000085">
    <property type="protein sequence ID" value="ORD96481.1"/>
    <property type="molecule type" value="Genomic_DNA"/>
</dbReference>
<evidence type="ECO:0000313" key="2">
    <source>
        <dbReference type="Proteomes" id="UP000192356"/>
    </source>
</evidence>
<evidence type="ECO:0000313" key="1">
    <source>
        <dbReference type="EMBL" id="ORD96481.1"/>
    </source>
</evidence>
<dbReference type="OrthoDB" id="4843387at2759"/>
<reference evidence="1 2" key="1">
    <citation type="journal article" date="2017" name="Environ. Microbiol.">
        <title>Decay of the glycolytic pathway and adaptation to intranuclear parasitism within Enterocytozoonidae microsporidia.</title>
        <authorList>
            <person name="Wiredu Boakye D."/>
            <person name="Jaroenlak P."/>
            <person name="Prachumwat A."/>
            <person name="Williams T.A."/>
            <person name="Bateman K.S."/>
            <person name="Itsathitphaisarn O."/>
            <person name="Sritunyalucksana K."/>
            <person name="Paszkiewicz K.H."/>
            <person name="Moore K.A."/>
            <person name="Stentiford G.D."/>
            <person name="Williams B.A."/>
        </authorList>
    </citation>
    <scope>NUCLEOTIDE SEQUENCE [LARGE SCALE GENOMIC DNA]</scope>
    <source>
        <strain evidence="1 2">GB1</strain>
    </source>
</reference>
<keyword evidence="2" id="KW-1185">Reference proteome</keyword>
<dbReference type="Proteomes" id="UP000192356">
    <property type="component" value="Unassembled WGS sequence"/>
</dbReference>
<accession>A0A1X0Q9M2</accession>
<sequence>MQDNDPKHTARLVEEWFDENDIDVLEWPPLSPDLNLIEVGRGYIKCRLAKMGKLKKFELREKIKDIWYSIPQVLIAKYVKSFYKRVLEVFKVKDNITKY</sequence>